<evidence type="ECO:0000259" key="10">
    <source>
        <dbReference type="PROSITE" id="PS00300"/>
    </source>
</evidence>
<dbReference type="InterPro" id="IPR000897">
    <property type="entry name" value="SRP54_GTPase_dom"/>
</dbReference>
<keyword evidence="7 9" id="KW-0687">Ribonucleoprotein</keyword>
<keyword evidence="6 9" id="KW-0733">Signal recognition particle</keyword>
<dbReference type="NCBIfam" id="TIGR00959">
    <property type="entry name" value="ffh"/>
    <property type="match status" value="1"/>
</dbReference>
<evidence type="ECO:0000256" key="4">
    <source>
        <dbReference type="ARBA" id="ARBA00022884"/>
    </source>
</evidence>
<organism evidence="11 12">
    <name type="scientific">Chryseobacterium oranimense</name>
    <dbReference type="NCBI Taxonomy" id="421058"/>
    <lineage>
        <taxon>Bacteria</taxon>
        <taxon>Pseudomonadati</taxon>
        <taxon>Bacteroidota</taxon>
        <taxon>Flavobacteriia</taxon>
        <taxon>Flavobacteriales</taxon>
        <taxon>Weeksellaceae</taxon>
        <taxon>Chryseobacterium group</taxon>
        <taxon>Chryseobacterium</taxon>
    </lineage>
</organism>
<sequence>MFNSLQDKLDKALHNISGRGKITEINVAETVKEIRRALVDADVNYKVAKDLTKRVQDKALGQNVLTSLTPGQLMTKIVHDELVDLMGGSQEGINLSGKPTVILIAGLQGSGKTTFSGKLANYLKTKRTKKPLLVACDVYRPAAIDQLKVLGGQIGVPVFTEEGSTNPSTIAENAINFAKANGHDVVIVDTAGRLAIDEQMMNEIKSVHYFIKPHETLFVVDSMTGQDAVNTAKAFNDALNFDGVVLTKLDGDTRGGAALTIRSVVEKPIKFISTGEKMEALDLFYPERMADRILGMGDVVSLVERAQEQFDEEEAKKLHKKIAKNEFGFDDFLKQINQIKKMGNMKDLMGMIPGVGKAIKDVEISDDAFKHIEAIIYSMTPDERRRPSIINTQRKQRIAKGAGRKIEDVNQLMKQFEQMGKMMKMMQGPQGKQMMQMMSKMPNMPGMGGMFGK</sequence>
<feature type="binding site" evidence="9">
    <location>
        <begin position="247"/>
        <end position="250"/>
    </location>
    <ligand>
        <name>GTP</name>
        <dbReference type="ChEBI" id="CHEBI:37565"/>
    </ligand>
</feature>
<dbReference type="InterPro" id="IPR003593">
    <property type="entry name" value="AAA+_ATPase"/>
</dbReference>
<keyword evidence="3 9" id="KW-0378">Hydrolase</keyword>
<dbReference type="STRING" id="421058.SAMN05421866_0175"/>
<keyword evidence="5 9" id="KW-0342">GTP-binding</keyword>
<dbReference type="GO" id="GO:0003924">
    <property type="term" value="F:GTPase activity"/>
    <property type="evidence" value="ECO:0007669"/>
    <property type="project" value="UniProtKB-UniRule"/>
</dbReference>
<dbReference type="InterPro" id="IPR042101">
    <property type="entry name" value="SRP54_N_sf"/>
</dbReference>
<dbReference type="SUPFAM" id="SSF47446">
    <property type="entry name" value="Signal peptide-binding domain"/>
    <property type="match status" value="1"/>
</dbReference>
<dbReference type="Pfam" id="PF02881">
    <property type="entry name" value="SRP54_N"/>
    <property type="match status" value="1"/>
</dbReference>
<evidence type="ECO:0000313" key="11">
    <source>
        <dbReference type="EMBL" id="SHG36123.1"/>
    </source>
</evidence>
<dbReference type="PANTHER" id="PTHR11564:SF5">
    <property type="entry name" value="SIGNAL RECOGNITION PARTICLE SUBUNIT SRP54"/>
    <property type="match status" value="1"/>
</dbReference>
<evidence type="ECO:0000313" key="12">
    <source>
        <dbReference type="Proteomes" id="UP000184047"/>
    </source>
</evidence>
<comment type="subcellular location">
    <subcellularLocation>
        <location evidence="9">Cytoplasm</location>
    </subcellularLocation>
    <text evidence="9">The SRP-RNC complex is targeted to the cytoplasmic membrane.</text>
</comment>
<comment type="subunit">
    <text evidence="9">Part of the signal recognition particle protein translocation system, which is composed of SRP and FtsY.</text>
</comment>
<gene>
    <name evidence="9" type="primary">ffh</name>
    <name evidence="11" type="ORF">SAMN05421866_0175</name>
</gene>
<dbReference type="Gene3D" id="3.40.50.300">
    <property type="entry name" value="P-loop containing nucleotide triphosphate hydrolases"/>
    <property type="match status" value="1"/>
</dbReference>
<dbReference type="Pfam" id="PF02978">
    <property type="entry name" value="SRP_SPB"/>
    <property type="match status" value="1"/>
</dbReference>
<dbReference type="GO" id="GO:0048500">
    <property type="term" value="C:signal recognition particle"/>
    <property type="evidence" value="ECO:0007669"/>
    <property type="project" value="UniProtKB-UniRule"/>
</dbReference>
<dbReference type="EC" id="3.6.5.4" evidence="9"/>
<comment type="function">
    <text evidence="9">Involved in targeting and insertion of nascent membrane proteins into the cytoplasmic membrane. Binds to the hydrophobic signal sequence of the ribosome-nascent chain (RNC) as it emerges from the ribosomes. The SRP-RNC complex is then targeted to the cytoplasmic membrane where it interacts with the SRP receptor FtsY.</text>
</comment>
<dbReference type="Gene3D" id="1.10.260.30">
    <property type="entry name" value="Signal recognition particle, SRP54 subunit, M-domain"/>
    <property type="match status" value="1"/>
</dbReference>
<dbReference type="AlphaFoldDB" id="A0A1M5J7X1"/>
<dbReference type="InterPro" id="IPR013822">
    <property type="entry name" value="Signal_recog_particl_SRP54_hlx"/>
</dbReference>
<dbReference type="SMART" id="SM00962">
    <property type="entry name" value="SRP54"/>
    <property type="match status" value="1"/>
</dbReference>
<proteinExistence type="inferred from homology"/>
<dbReference type="RefSeq" id="WP_040994822.1">
    <property type="nucleotide sequence ID" value="NZ_FQWT01000001.1"/>
</dbReference>
<evidence type="ECO:0000256" key="3">
    <source>
        <dbReference type="ARBA" id="ARBA00022801"/>
    </source>
</evidence>
<dbReference type="SUPFAM" id="SSF52540">
    <property type="entry name" value="P-loop containing nucleoside triphosphate hydrolases"/>
    <property type="match status" value="1"/>
</dbReference>
<dbReference type="InterPro" id="IPR036891">
    <property type="entry name" value="Signal_recog_part_SRP54_M_sf"/>
</dbReference>
<dbReference type="GO" id="GO:0005525">
    <property type="term" value="F:GTP binding"/>
    <property type="evidence" value="ECO:0007669"/>
    <property type="project" value="UniProtKB-UniRule"/>
</dbReference>
<dbReference type="GO" id="GO:0006614">
    <property type="term" value="P:SRP-dependent cotranslational protein targeting to membrane"/>
    <property type="evidence" value="ECO:0007669"/>
    <property type="project" value="InterPro"/>
</dbReference>
<dbReference type="OrthoDB" id="9804720at2"/>
<dbReference type="InterPro" id="IPR027417">
    <property type="entry name" value="P-loop_NTPase"/>
</dbReference>
<dbReference type="InterPro" id="IPR004125">
    <property type="entry name" value="Signal_recog_particle_SRP54_M"/>
</dbReference>
<name>A0A1M5J7X1_9FLAO</name>
<accession>A0A1M5J7X1</accession>
<dbReference type="PROSITE" id="PS00300">
    <property type="entry name" value="SRP54"/>
    <property type="match status" value="1"/>
</dbReference>
<dbReference type="FunFam" id="3.40.50.300:FF:000022">
    <property type="entry name" value="Signal recognition particle 54 kDa subunit"/>
    <property type="match status" value="1"/>
</dbReference>
<dbReference type="GO" id="GO:0008312">
    <property type="term" value="F:7S RNA binding"/>
    <property type="evidence" value="ECO:0007669"/>
    <property type="project" value="InterPro"/>
</dbReference>
<comment type="similarity">
    <text evidence="1 9">Belongs to the GTP-binding SRP family. SRP54 subfamily.</text>
</comment>
<reference evidence="12" key="1">
    <citation type="submission" date="2016-11" db="EMBL/GenBank/DDBJ databases">
        <authorList>
            <person name="Varghese N."/>
            <person name="Submissions S."/>
        </authorList>
    </citation>
    <scope>NUCLEOTIDE SEQUENCE [LARGE SCALE GENOMIC DNA]</scope>
    <source>
        <strain evidence="12">DSM 19055</strain>
    </source>
</reference>
<protein>
    <recommendedName>
        <fullName evidence="9">Signal recognition particle protein</fullName>
        <ecNumber evidence="9">3.6.5.4</ecNumber>
    </recommendedName>
    <alternativeName>
        <fullName evidence="9">Fifty-four homolog</fullName>
    </alternativeName>
</protein>
<dbReference type="Pfam" id="PF00448">
    <property type="entry name" value="SRP54"/>
    <property type="match status" value="1"/>
</dbReference>
<dbReference type="InterPro" id="IPR022941">
    <property type="entry name" value="SRP54"/>
</dbReference>
<evidence type="ECO:0000256" key="8">
    <source>
        <dbReference type="ARBA" id="ARBA00048027"/>
    </source>
</evidence>
<keyword evidence="12" id="KW-1185">Reference proteome</keyword>
<evidence type="ECO:0000256" key="9">
    <source>
        <dbReference type="HAMAP-Rule" id="MF_00306"/>
    </source>
</evidence>
<dbReference type="CDD" id="cd18539">
    <property type="entry name" value="SRP_G"/>
    <property type="match status" value="1"/>
</dbReference>
<dbReference type="Proteomes" id="UP000184047">
    <property type="component" value="Unassembled WGS sequence"/>
</dbReference>
<dbReference type="eggNOG" id="COG0541">
    <property type="taxonomic scope" value="Bacteria"/>
</dbReference>
<dbReference type="Gene3D" id="1.20.120.140">
    <property type="entry name" value="Signal recognition particle SRP54, nucleotide-binding domain"/>
    <property type="match status" value="1"/>
</dbReference>
<evidence type="ECO:0000256" key="5">
    <source>
        <dbReference type="ARBA" id="ARBA00023134"/>
    </source>
</evidence>
<keyword evidence="2 9" id="KW-0547">Nucleotide-binding</keyword>
<keyword evidence="9" id="KW-0963">Cytoplasm</keyword>
<evidence type="ECO:0000256" key="1">
    <source>
        <dbReference type="ARBA" id="ARBA00005450"/>
    </source>
</evidence>
<evidence type="ECO:0000256" key="2">
    <source>
        <dbReference type="ARBA" id="ARBA00022741"/>
    </source>
</evidence>
<dbReference type="InterPro" id="IPR004780">
    <property type="entry name" value="SRP"/>
</dbReference>
<dbReference type="EMBL" id="FQWT01000001">
    <property type="protein sequence ID" value="SHG36123.1"/>
    <property type="molecule type" value="Genomic_DNA"/>
</dbReference>
<keyword evidence="4 9" id="KW-0694">RNA-binding</keyword>
<dbReference type="HAMAP" id="MF_00306">
    <property type="entry name" value="SRP54"/>
    <property type="match status" value="1"/>
</dbReference>
<feature type="binding site" evidence="9">
    <location>
        <begin position="106"/>
        <end position="113"/>
    </location>
    <ligand>
        <name>GTP</name>
        <dbReference type="ChEBI" id="CHEBI:37565"/>
    </ligand>
</feature>
<dbReference type="SMART" id="SM00963">
    <property type="entry name" value="SRP54_N"/>
    <property type="match status" value="1"/>
</dbReference>
<feature type="domain" description="SRP54-type proteins GTP-binding" evidence="10">
    <location>
        <begin position="268"/>
        <end position="281"/>
    </location>
</feature>
<feature type="binding site" evidence="9">
    <location>
        <begin position="189"/>
        <end position="193"/>
    </location>
    <ligand>
        <name>GTP</name>
        <dbReference type="ChEBI" id="CHEBI:37565"/>
    </ligand>
</feature>
<evidence type="ECO:0000256" key="6">
    <source>
        <dbReference type="ARBA" id="ARBA00023135"/>
    </source>
</evidence>
<comment type="catalytic activity">
    <reaction evidence="8 9">
        <text>GTP + H2O = GDP + phosphate + H(+)</text>
        <dbReference type="Rhea" id="RHEA:19669"/>
        <dbReference type="ChEBI" id="CHEBI:15377"/>
        <dbReference type="ChEBI" id="CHEBI:15378"/>
        <dbReference type="ChEBI" id="CHEBI:37565"/>
        <dbReference type="ChEBI" id="CHEBI:43474"/>
        <dbReference type="ChEBI" id="CHEBI:58189"/>
        <dbReference type="EC" id="3.6.5.4"/>
    </reaction>
</comment>
<dbReference type="SMART" id="SM00382">
    <property type="entry name" value="AAA"/>
    <property type="match status" value="1"/>
</dbReference>
<dbReference type="PANTHER" id="PTHR11564">
    <property type="entry name" value="SIGNAL RECOGNITION PARTICLE 54K PROTEIN SRP54"/>
    <property type="match status" value="1"/>
</dbReference>
<comment type="domain">
    <text evidence="9">Composed of three domains: the N-terminal N domain, which is responsible for interactions with the ribosome, the central G domain, which binds GTP, and the C-terminal M domain, which binds the RNA and the signal sequence of the RNC.</text>
</comment>
<evidence type="ECO:0000256" key="7">
    <source>
        <dbReference type="ARBA" id="ARBA00023274"/>
    </source>
</evidence>